<feature type="compositionally biased region" description="Low complexity" evidence="9">
    <location>
        <begin position="430"/>
        <end position="445"/>
    </location>
</feature>
<dbReference type="InterPro" id="IPR012291">
    <property type="entry name" value="CBM2_carb-bd_dom_sf"/>
</dbReference>
<dbReference type="InterPro" id="IPR001547">
    <property type="entry name" value="Glyco_hydro_5"/>
</dbReference>
<dbReference type="Proteomes" id="UP001180724">
    <property type="component" value="Unassembled WGS sequence"/>
</dbReference>
<evidence type="ECO:0000256" key="2">
    <source>
        <dbReference type="ARBA" id="ARBA00001678"/>
    </source>
</evidence>
<dbReference type="EMBL" id="JAVRFH010000042">
    <property type="protein sequence ID" value="MDT0614555.1"/>
    <property type="molecule type" value="Genomic_DNA"/>
</dbReference>
<dbReference type="InterPro" id="IPR017853">
    <property type="entry name" value="GH"/>
</dbReference>
<comment type="subcellular location">
    <subcellularLocation>
        <location evidence="3">Secreted</location>
    </subcellularLocation>
</comment>
<feature type="region of interest" description="Disordered" evidence="9">
    <location>
        <begin position="396"/>
        <end position="445"/>
    </location>
</feature>
<evidence type="ECO:0000256" key="4">
    <source>
        <dbReference type="ARBA" id="ARBA00022525"/>
    </source>
</evidence>
<dbReference type="SUPFAM" id="SSF51445">
    <property type="entry name" value="(Trans)glycosidases"/>
    <property type="match status" value="1"/>
</dbReference>
<comment type="caution">
    <text evidence="11">The sequence shown here is derived from an EMBL/GenBank/DDBJ whole genome shotgun (WGS) entry which is preliminary data.</text>
</comment>
<sequence>MHGHPLPPARRHVPLLALLFVAALAGAYLSLMRPPPASATAEDSFVTRCGIRFCLDGEEYYFAGANAYDLFTFGSGSGDTETRYMDKERIDAHFTRMRDDGVDVVRLWMFSHESWHGFEKSEGVYDEQQFALFDYIIESAKTHGLRLMPVFENYWEAYGGIDTRLRWEGLSGGQPARAAFFDKDRCPGCFTSYKDYVSHALNRTNHYSGVKYKDDPTIFAWDLMNEPRYEGQSDEEDIEGTTLRAWVDEMGAFIKEIDPNHLLGAGIEGHGTRYGFGGDEGNPFVHLQQSPYLDFTSAHPYPTEYWADLSLDETKELIRAWITDAHEKVGKPFFMGEFNVHNVDRAAWWSEIYADFEAAGGDGSAFWWYQDREIDGKFGVTQGDPELDVFRAHSARMAAKSGHPSPTGAPTTSSPSTGEPTPTPEPTVTPDPTGTPTASPTAGTPCRVDYRLSDWGATFNADVTIHNTGSTTVDGWELSFTFPGGQSITQIWNATRVQDGRRVTVTHPSGYNTSITPGATVNFGFSGASPADTNGVPGSFTLNGTACSSA</sequence>
<dbReference type="Pfam" id="PF26410">
    <property type="entry name" value="GH5_mannosidase"/>
    <property type="match status" value="1"/>
</dbReference>
<keyword evidence="6" id="KW-0378">Hydrolase</keyword>
<dbReference type="InterPro" id="IPR001919">
    <property type="entry name" value="CBD2"/>
</dbReference>
<feature type="domain" description="CBM2" evidence="10">
    <location>
        <begin position="439"/>
        <end position="550"/>
    </location>
</feature>
<comment type="catalytic activity">
    <reaction evidence="2">
        <text>Random hydrolysis of (1-&gt;4)-beta-D-mannosidic linkages in mannans, galactomannans and glucomannans.</text>
        <dbReference type="EC" id="3.2.1.78"/>
    </reaction>
</comment>
<dbReference type="RefSeq" id="WP_311579754.1">
    <property type="nucleotide sequence ID" value="NZ_JAVRFH010000042.1"/>
</dbReference>
<evidence type="ECO:0000256" key="6">
    <source>
        <dbReference type="ARBA" id="ARBA00022801"/>
    </source>
</evidence>
<accession>A0ABU3AXI6</accession>
<keyword evidence="8" id="KW-0119">Carbohydrate metabolism</keyword>
<dbReference type="Gene3D" id="2.60.40.290">
    <property type="match status" value="1"/>
</dbReference>
<keyword evidence="8" id="KW-0624">Polysaccharide degradation</keyword>
<evidence type="ECO:0000313" key="11">
    <source>
        <dbReference type="EMBL" id="MDT0614555.1"/>
    </source>
</evidence>
<evidence type="ECO:0000313" key="12">
    <source>
        <dbReference type="Proteomes" id="UP001180724"/>
    </source>
</evidence>
<evidence type="ECO:0000256" key="8">
    <source>
        <dbReference type="ARBA" id="ARBA00023326"/>
    </source>
</evidence>
<dbReference type="InterPro" id="IPR008965">
    <property type="entry name" value="CBM2/CBM3_carb-bd_dom_sf"/>
</dbReference>
<keyword evidence="12" id="KW-1185">Reference proteome</keyword>
<evidence type="ECO:0000256" key="1">
    <source>
        <dbReference type="ARBA" id="ARBA00000966"/>
    </source>
</evidence>
<keyword evidence="5" id="KW-0732">Signal</keyword>
<organism evidence="11 12">
    <name type="scientific">Streptomyces lancefieldiae</name>
    <dbReference type="NCBI Taxonomy" id="3075520"/>
    <lineage>
        <taxon>Bacteria</taxon>
        <taxon>Bacillati</taxon>
        <taxon>Actinomycetota</taxon>
        <taxon>Actinomycetes</taxon>
        <taxon>Kitasatosporales</taxon>
        <taxon>Streptomycetaceae</taxon>
        <taxon>Streptomyces</taxon>
    </lineage>
</organism>
<proteinExistence type="predicted"/>
<evidence type="ECO:0000256" key="9">
    <source>
        <dbReference type="SAM" id="MobiDB-lite"/>
    </source>
</evidence>
<dbReference type="InterPro" id="IPR045053">
    <property type="entry name" value="MAN-like"/>
</dbReference>
<protein>
    <submittedName>
        <fullName evidence="11">Cellulose binding domain-containing protein</fullName>
    </submittedName>
</protein>
<evidence type="ECO:0000256" key="3">
    <source>
        <dbReference type="ARBA" id="ARBA00004613"/>
    </source>
</evidence>
<dbReference type="PROSITE" id="PS51173">
    <property type="entry name" value="CBM2"/>
    <property type="match status" value="1"/>
</dbReference>
<dbReference type="PANTHER" id="PTHR31451:SF39">
    <property type="entry name" value="MANNAN ENDO-1,4-BETA-MANNOSIDASE 1"/>
    <property type="match status" value="1"/>
</dbReference>
<dbReference type="Gene3D" id="3.20.20.80">
    <property type="entry name" value="Glycosidases"/>
    <property type="match status" value="1"/>
</dbReference>
<evidence type="ECO:0000256" key="7">
    <source>
        <dbReference type="ARBA" id="ARBA00023295"/>
    </source>
</evidence>
<keyword evidence="7" id="KW-0326">Glycosidase</keyword>
<reference evidence="11" key="1">
    <citation type="submission" date="2024-05" db="EMBL/GenBank/DDBJ databases">
        <title>30 novel species of actinomycetes from the DSMZ collection.</title>
        <authorList>
            <person name="Nouioui I."/>
        </authorList>
    </citation>
    <scope>NUCLEOTIDE SEQUENCE</scope>
    <source>
        <strain evidence="11">DSM 40712</strain>
    </source>
</reference>
<evidence type="ECO:0000256" key="5">
    <source>
        <dbReference type="ARBA" id="ARBA00022729"/>
    </source>
</evidence>
<comment type="catalytic activity">
    <reaction evidence="1">
        <text>Endohydrolysis of (1-&gt;4)-beta-D-glucosidic linkages in cellulose, lichenin and cereal beta-D-glucans.</text>
        <dbReference type="EC" id="3.2.1.4"/>
    </reaction>
</comment>
<dbReference type="SUPFAM" id="SSF49384">
    <property type="entry name" value="Carbohydrate-binding domain"/>
    <property type="match status" value="1"/>
</dbReference>
<gene>
    <name evidence="11" type="ORF">RM812_30745</name>
</gene>
<keyword evidence="4" id="KW-0964">Secreted</keyword>
<dbReference type="Pfam" id="PF00553">
    <property type="entry name" value="CBM_2"/>
    <property type="match status" value="1"/>
</dbReference>
<feature type="compositionally biased region" description="Low complexity" evidence="9">
    <location>
        <begin position="401"/>
        <end position="420"/>
    </location>
</feature>
<evidence type="ECO:0000259" key="10">
    <source>
        <dbReference type="PROSITE" id="PS51173"/>
    </source>
</evidence>
<name>A0ABU3AXI6_9ACTN</name>
<dbReference type="SMART" id="SM00637">
    <property type="entry name" value="CBD_II"/>
    <property type="match status" value="1"/>
</dbReference>
<dbReference type="PANTHER" id="PTHR31451">
    <property type="match status" value="1"/>
</dbReference>